<feature type="domain" description="Ionotropic glutamate receptor C-terminal" evidence="17">
    <location>
        <begin position="210"/>
        <end position="598"/>
    </location>
</feature>
<dbReference type="Proteomes" id="UP000218231">
    <property type="component" value="Unassembled WGS sequence"/>
</dbReference>
<gene>
    <name evidence="19" type="ORF">WR25_05530</name>
</gene>
<evidence type="ECO:0000256" key="13">
    <source>
        <dbReference type="PIRSR" id="PIRSR601508-1"/>
    </source>
</evidence>
<dbReference type="STRING" id="2018661.A0A2A2KSV1"/>
<keyword evidence="3" id="KW-0813">Transport</keyword>
<evidence type="ECO:0000256" key="9">
    <source>
        <dbReference type="ARBA" id="ARBA00023170"/>
    </source>
</evidence>
<organism evidence="19 20">
    <name type="scientific">Diploscapter pachys</name>
    <dbReference type="NCBI Taxonomy" id="2018661"/>
    <lineage>
        <taxon>Eukaryota</taxon>
        <taxon>Metazoa</taxon>
        <taxon>Ecdysozoa</taxon>
        <taxon>Nematoda</taxon>
        <taxon>Chromadorea</taxon>
        <taxon>Rhabditida</taxon>
        <taxon>Rhabditina</taxon>
        <taxon>Rhabditomorpha</taxon>
        <taxon>Rhabditoidea</taxon>
        <taxon>Rhabditidae</taxon>
        <taxon>Diploscapter</taxon>
    </lineage>
</organism>
<evidence type="ECO:0000256" key="1">
    <source>
        <dbReference type="ARBA" id="ARBA00004651"/>
    </source>
</evidence>
<dbReference type="SMART" id="SM00918">
    <property type="entry name" value="Lig_chan-Glu_bd"/>
    <property type="match status" value="1"/>
</dbReference>
<dbReference type="InterPro" id="IPR019594">
    <property type="entry name" value="Glu/Gly-bd"/>
</dbReference>
<dbReference type="FunFam" id="1.10.287.70:FF:000080">
    <property type="entry name" value="Glutamate receptor ionotropic, kainate"/>
    <property type="match status" value="1"/>
</dbReference>
<evidence type="ECO:0000256" key="14">
    <source>
        <dbReference type="PIRSR" id="PIRSR601508-2"/>
    </source>
</evidence>
<comment type="subcellular location">
    <subcellularLocation>
        <location evidence="1">Cell membrane</location>
        <topology evidence="1">Multi-pass membrane protein</topology>
    </subcellularLocation>
</comment>
<evidence type="ECO:0000256" key="7">
    <source>
        <dbReference type="ARBA" id="ARBA00023065"/>
    </source>
</evidence>
<evidence type="ECO:0000256" key="8">
    <source>
        <dbReference type="ARBA" id="ARBA00023136"/>
    </source>
</evidence>
<keyword evidence="12" id="KW-0407">Ion channel</keyword>
<dbReference type="EMBL" id="LIAE01007788">
    <property type="protein sequence ID" value="PAV76995.1"/>
    <property type="molecule type" value="Genomic_DNA"/>
</dbReference>
<accession>A0A2A2KSV1</accession>
<feature type="binding site" evidence="13">
    <location>
        <position position="288"/>
    </location>
    <ligand>
        <name>L-glutamate</name>
        <dbReference type="ChEBI" id="CHEBI:29985"/>
    </ligand>
</feature>
<dbReference type="InterPro" id="IPR015683">
    <property type="entry name" value="Ionotropic_Glu_rcpt"/>
</dbReference>
<evidence type="ECO:0000256" key="12">
    <source>
        <dbReference type="ARBA" id="ARBA00023303"/>
    </source>
</evidence>
<keyword evidence="7" id="KW-0406">Ion transport</keyword>
<keyword evidence="10" id="KW-0325">Glycoprotein</keyword>
<evidence type="ECO:0000256" key="3">
    <source>
        <dbReference type="ARBA" id="ARBA00022448"/>
    </source>
</evidence>
<keyword evidence="15" id="KW-1015">Disulfide bond</keyword>
<dbReference type="Pfam" id="PF00060">
    <property type="entry name" value="Lig_chan"/>
    <property type="match status" value="1"/>
</dbReference>
<dbReference type="InterPro" id="IPR001320">
    <property type="entry name" value="Iontro_rcpt_C"/>
</dbReference>
<evidence type="ECO:0000256" key="4">
    <source>
        <dbReference type="ARBA" id="ARBA00022475"/>
    </source>
</evidence>
<feature type="binding site" evidence="13">
    <location>
        <position position="454"/>
    </location>
    <ligand>
        <name>L-glutamate</name>
        <dbReference type="ChEBI" id="CHEBI:29985"/>
    </ligand>
</feature>
<evidence type="ECO:0000256" key="2">
    <source>
        <dbReference type="ARBA" id="ARBA00008685"/>
    </source>
</evidence>
<evidence type="ECO:0000256" key="6">
    <source>
        <dbReference type="ARBA" id="ARBA00022989"/>
    </source>
</evidence>
<feature type="transmembrane region" description="Helical" evidence="16">
    <location>
        <begin position="326"/>
        <end position="346"/>
    </location>
</feature>
<feature type="binding site" evidence="13">
    <location>
        <position position="281"/>
    </location>
    <ligand>
        <name>L-glutamate</name>
        <dbReference type="ChEBI" id="CHEBI:29985"/>
    </ligand>
</feature>
<feature type="site" description="Crucial to convey clamshell closure to channel opening" evidence="14">
    <location>
        <position position="432"/>
    </location>
</feature>
<keyword evidence="8 16" id="KW-0472">Membrane</keyword>
<feature type="domain" description="Ionotropic glutamate receptor L-glutamate and glycine-binding" evidence="18">
    <location>
        <begin position="213"/>
        <end position="272"/>
    </location>
</feature>
<keyword evidence="5 16" id="KW-0812">Transmembrane</keyword>
<feature type="disulfide bond" evidence="15">
    <location>
        <begin position="547"/>
        <end position="605"/>
    </location>
</feature>
<evidence type="ECO:0000259" key="17">
    <source>
        <dbReference type="SMART" id="SM00079"/>
    </source>
</evidence>
<name>A0A2A2KSV1_9BILA</name>
<evidence type="ECO:0000256" key="10">
    <source>
        <dbReference type="ARBA" id="ARBA00023180"/>
    </source>
</evidence>
<dbReference type="SUPFAM" id="SSF53850">
    <property type="entry name" value="Periplasmic binding protein-like II"/>
    <property type="match status" value="1"/>
</dbReference>
<dbReference type="FunFam" id="3.40.190.10:FF:000142">
    <property type="entry name" value="Ionotropic receptor 25a"/>
    <property type="match status" value="1"/>
</dbReference>
<evidence type="ECO:0000259" key="18">
    <source>
        <dbReference type="SMART" id="SM00918"/>
    </source>
</evidence>
<keyword evidence="4" id="KW-1003">Cell membrane</keyword>
<dbReference type="AlphaFoldDB" id="A0A2A2KSV1"/>
<feature type="site" description="Interaction with the cone snail toxin Con-ikot-ikot" evidence="14">
    <location>
        <position position="459"/>
    </location>
</feature>
<evidence type="ECO:0000256" key="15">
    <source>
        <dbReference type="PIRSR" id="PIRSR601508-3"/>
    </source>
</evidence>
<evidence type="ECO:0008006" key="21">
    <source>
        <dbReference type="Google" id="ProtNLM"/>
    </source>
</evidence>
<proteinExistence type="inferred from homology"/>
<feature type="binding site" evidence="13">
    <location>
        <position position="535"/>
    </location>
    <ligand>
        <name>L-glutamate</name>
        <dbReference type="ChEBI" id="CHEBI:29985"/>
    </ligand>
</feature>
<keyword evidence="11" id="KW-1071">Ligand-gated ion channel</keyword>
<sequence>MEFISNPKFTSLETSDDAIIRQMETLQSVNQSVIFVAKTRNIERFMKLVVEMVDSRNVSMFVVTKDSMPFECESCRSAFMYWIRPYPTGKKSTVRDFDEFLYNTELGLKLDYNVESWEEVEVSFYLNIMYFAFKFINTTNSSVNGHPPIYSCEKTTENNAFVLSGIIMKNSAHQYGNYTQQNINIFFINTHVRIYKIDRKNDDDAWFNKQQPPFVQYTGKINPRFEGYCIDLIDLIKDEVNFTYTIYEVEDGLFGTTDANGNWNGLIGALVSGSADIALGPLSVMAERENDIDFTVPYYDLVGMTILMKKTDVEYSLFKFMKVLEWPVWLCILGAYIFTSFLLFAFDRFSPYSYTNNRERFKNEQERRVFSLKECLWFCMTSLTPQGGGEAPKNISGRLVAATWWLFGFIIIASYTANLAAFLTVSRLEQPISSLDDLAVQYKIEYAPIKGSASETYFRRMAEIEEQFYHIWKEMSLNESMTPKERSRLAVWDYPVSDKFTNMWRYMQESKLPESMDEAINRVLNSVDGFAYIGDATEIGYAALTNCKLQQVGSEFSRKPFAIAVQNGHPLRDPISSAILVLLNQRRLETLKEKWWNNNPNKVTCPDITDQSDGISIENIGGVFIVIAAGIALSIITLAIEFFFYKRRSRNVDLKDTQLAEAPKLNGKFSHIIGNSDKIPEEIDRKKGSFNLNHRAKNGRSNEIYSYENAAFESEPQKF</sequence>
<feature type="binding site" evidence="13">
    <location>
        <position position="283"/>
    </location>
    <ligand>
        <name>L-glutamate</name>
        <dbReference type="ChEBI" id="CHEBI:29985"/>
    </ligand>
</feature>
<feature type="transmembrane region" description="Helical" evidence="16">
    <location>
        <begin position="402"/>
        <end position="425"/>
    </location>
</feature>
<dbReference type="SMART" id="SM00079">
    <property type="entry name" value="PBPe"/>
    <property type="match status" value="1"/>
</dbReference>
<evidence type="ECO:0000256" key="11">
    <source>
        <dbReference type="ARBA" id="ARBA00023286"/>
    </source>
</evidence>
<dbReference type="GO" id="GO:0038023">
    <property type="term" value="F:signaling receptor activity"/>
    <property type="evidence" value="ECO:0007669"/>
    <property type="project" value="InterPro"/>
</dbReference>
<dbReference type="Gene3D" id="3.40.190.10">
    <property type="entry name" value="Periplasmic binding protein-like II"/>
    <property type="match status" value="2"/>
</dbReference>
<keyword evidence="6 16" id="KW-1133">Transmembrane helix</keyword>
<dbReference type="GO" id="GO:0015276">
    <property type="term" value="F:ligand-gated monoatomic ion channel activity"/>
    <property type="evidence" value="ECO:0007669"/>
    <property type="project" value="InterPro"/>
</dbReference>
<dbReference type="GO" id="GO:0005886">
    <property type="term" value="C:plasma membrane"/>
    <property type="evidence" value="ECO:0007669"/>
    <property type="project" value="UniProtKB-SubCell"/>
</dbReference>
<evidence type="ECO:0000313" key="19">
    <source>
        <dbReference type="EMBL" id="PAV76995.1"/>
    </source>
</evidence>
<comment type="caution">
    <text evidence="19">The sequence shown here is derived from an EMBL/GenBank/DDBJ whole genome shotgun (WGS) entry which is preliminary data.</text>
</comment>
<keyword evidence="20" id="KW-1185">Reference proteome</keyword>
<comment type="similarity">
    <text evidence="2">Belongs to the glutamate-gated ion channel (TC 1.A.10.1) family.</text>
</comment>
<dbReference type="FunFam" id="3.40.190.10:FF:000160">
    <property type="entry name" value="GLutamate Receptor family (AMPA)"/>
    <property type="match status" value="1"/>
</dbReference>
<dbReference type="Pfam" id="PF10613">
    <property type="entry name" value="Lig_chan-Glu_bd"/>
    <property type="match status" value="1"/>
</dbReference>
<protein>
    <recommendedName>
        <fullName evidence="21">Ionotropic glutamate receptor C-terminal domain-containing protein</fullName>
    </recommendedName>
</protein>
<dbReference type="PANTHER" id="PTHR18966">
    <property type="entry name" value="IONOTROPIC GLUTAMATE RECEPTOR"/>
    <property type="match status" value="1"/>
</dbReference>
<evidence type="ECO:0000313" key="20">
    <source>
        <dbReference type="Proteomes" id="UP000218231"/>
    </source>
</evidence>
<dbReference type="Gene3D" id="1.10.287.70">
    <property type="match status" value="1"/>
</dbReference>
<reference evidence="19 20" key="1">
    <citation type="journal article" date="2017" name="Curr. Biol.">
        <title>Genome architecture and evolution of a unichromosomal asexual nematode.</title>
        <authorList>
            <person name="Fradin H."/>
            <person name="Zegar C."/>
            <person name="Gutwein M."/>
            <person name="Lucas J."/>
            <person name="Kovtun M."/>
            <person name="Corcoran D."/>
            <person name="Baugh L.R."/>
            <person name="Kiontke K."/>
            <person name="Gunsalus K."/>
            <person name="Fitch D.H."/>
            <person name="Piano F."/>
        </authorList>
    </citation>
    <scope>NUCLEOTIDE SEQUENCE [LARGE SCALE GENOMIC DNA]</scope>
    <source>
        <strain evidence="19">PF1309</strain>
    </source>
</reference>
<dbReference type="CDD" id="cd13717">
    <property type="entry name" value="PBP2_iGluR_putative"/>
    <property type="match status" value="1"/>
</dbReference>
<dbReference type="SUPFAM" id="SSF81324">
    <property type="entry name" value="Voltage-gated potassium channels"/>
    <property type="match status" value="1"/>
</dbReference>
<dbReference type="PRINTS" id="PR00177">
    <property type="entry name" value="NMDARECEPTOR"/>
</dbReference>
<feature type="transmembrane region" description="Helical" evidence="16">
    <location>
        <begin position="620"/>
        <end position="645"/>
    </location>
</feature>
<evidence type="ECO:0000256" key="16">
    <source>
        <dbReference type="SAM" id="Phobius"/>
    </source>
</evidence>
<keyword evidence="9" id="KW-0675">Receptor</keyword>
<dbReference type="InterPro" id="IPR001508">
    <property type="entry name" value="Iono_Glu_rcpt_met"/>
</dbReference>
<evidence type="ECO:0000256" key="5">
    <source>
        <dbReference type="ARBA" id="ARBA00022692"/>
    </source>
</evidence>
<dbReference type="OrthoDB" id="5984008at2759"/>